<feature type="transmembrane region" description="Helical" evidence="2">
    <location>
        <begin position="70"/>
        <end position="89"/>
    </location>
</feature>
<evidence type="ECO:0000256" key="2">
    <source>
        <dbReference type="SAM" id="Phobius"/>
    </source>
</evidence>
<dbReference type="RefSeq" id="XP_034250219.1">
    <property type="nucleotide sequence ID" value="XM_034394328.1"/>
</dbReference>
<dbReference type="Proteomes" id="UP000515158">
    <property type="component" value="Unplaced"/>
</dbReference>
<accession>A0A6P8ZYP4</accession>
<keyword evidence="2" id="KW-0472">Membrane</keyword>
<dbReference type="KEGG" id="tpal:117650734"/>
<feature type="region of interest" description="Disordered" evidence="1">
    <location>
        <begin position="1"/>
        <end position="58"/>
    </location>
</feature>
<protein>
    <submittedName>
        <fullName evidence="4">Uncharacterized protein LOC117650734</fullName>
    </submittedName>
</protein>
<sequence>MKKRKAYSSKAAAEAKRSDSAQQQKQEEEQKKKPTSKLGPKALPGSDRGCDSEDENEGFGNWLRSTDGVAYMRLFVVANSLLVFMTMSWSHVWQVVDILRDAVGL</sequence>
<dbReference type="InParanoid" id="A0A6P8ZYP4"/>
<dbReference type="CTD" id="42373"/>
<name>A0A6P8ZYP4_THRPL</name>
<evidence type="ECO:0000313" key="4">
    <source>
        <dbReference type="RefSeq" id="XP_034250219.1"/>
    </source>
</evidence>
<organism evidence="4">
    <name type="scientific">Thrips palmi</name>
    <name type="common">Melon thrips</name>
    <dbReference type="NCBI Taxonomy" id="161013"/>
    <lineage>
        <taxon>Eukaryota</taxon>
        <taxon>Metazoa</taxon>
        <taxon>Ecdysozoa</taxon>
        <taxon>Arthropoda</taxon>
        <taxon>Hexapoda</taxon>
        <taxon>Insecta</taxon>
        <taxon>Pterygota</taxon>
        <taxon>Neoptera</taxon>
        <taxon>Paraneoptera</taxon>
        <taxon>Thysanoptera</taxon>
        <taxon>Terebrantia</taxon>
        <taxon>Thripoidea</taxon>
        <taxon>Thripidae</taxon>
        <taxon>Thrips</taxon>
    </lineage>
</organism>
<keyword evidence="2" id="KW-0812">Transmembrane</keyword>
<keyword evidence="3" id="KW-1185">Reference proteome</keyword>
<reference evidence="4" key="1">
    <citation type="submission" date="2025-08" db="UniProtKB">
        <authorList>
            <consortium name="RefSeq"/>
        </authorList>
    </citation>
    <scope>IDENTIFICATION</scope>
    <source>
        <tissue evidence="4">Total insect</tissue>
    </source>
</reference>
<gene>
    <name evidence="4" type="primary">LOC117650734</name>
</gene>
<dbReference type="AlphaFoldDB" id="A0A6P8ZYP4"/>
<dbReference type="OrthoDB" id="8192535at2759"/>
<evidence type="ECO:0000313" key="3">
    <source>
        <dbReference type="Proteomes" id="UP000515158"/>
    </source>
</evidence>
<feature type="compositionally biased region" description="Basic and acidic residues" evidence="1">
    <location>
        <begin position="13"/>
        <end position="32"/>
    </location>
</feature>
<evidence type="ECO:0000256" key="1">
    <source>
        <dbReference type="SAM" id="MobiDB-lite"/>
    </source>
</evidence>
<dbReference type="GeneID" id="117650734"/>
<keyword evidence="2" id="KW-1133">Transmembrane helix</keyword>
<proteinExistence type="predicted"/>